<gene>
    <name evidence="4" type="ORF">NKI27_11365</name>
</gene>
<evidence type="ECO:0000313" key="5">
    <source>
        <dbReference type="Proteomes" id="UP001163739"/>
    </source>
</evidence>
<keyword evidence="1" id="KW-0521">NADP</keyword>
<dbReference type="Gene3D" id="3.90.180.10">
    <property type="entry name" value="Medium-chain alcohol dehydrogenases, catalytic domain"/>
    <property type="match status" value="1"/>
</dbReference>
<dbReference type="Pfam" id="PF00107">
    <property type="entry name" value="ADH_zinc_N"/>
    <property type="match status" value="1"/>
</dbReference>
<dbReference type="NCBIfam" id="TIGR02824">
    <property type="entry name" value="quinone_pig3"/>
    <property type="match status" value="1"/>
</dbReference>
<evidence type="ECO:0000256" key="2">
    <source>
        <dbReference type="ARBA" id="ARBA00023002"/>
    </source>
</evidence>
<dbReference type="InterPro" id="IPR013154">
    <property type="entry name" value="ADH-like_N"/>
</dbReference>
<dbReference type="Proteomes" id="UP001163739">
    <property type="component" value="Chromosome"/>
</dbReference>
<dbReference type="InterPro" id="IPR036291">
    <property type="entry name" value="NAD(P)-bd_dom_sf"/>
</dbReference>
<dbReference type="SUPFAM" id="SSF50129">
    <property type="entry name" value="GroES-like"/>
    <property type="match status" value="1"/>
</dbReference>
<evidence type="ECO:0000259" key="3">
    <source>
        <dbReference type="SMART" id="SM00829"/>
    </source>
</evidence>
<dbReference type="PANTHER" id="PTHR48106">
    <property type="entry name" value="QUINONE OXIDOREDUCTASE PIG3-RELATED"/>
    <property type="match status" value="1"/>
</dbReference>
<evidence type="ECO:0000313" key="4">
    <source>
        <dbReference type="EMBL" id="UZE94680.1"/>
    </source>
</evidence>
<feature type="domain" description="Enoyl reductase (ER)" evidence="3">
    <location>
        <begin position="10"/>
        <end position="323"/>
    </location>
</feature>
<dbReference type="SUPFAM" id="SSF51735">
    <property type="entry name" value="NAD(P)-binding Rossmann-fold domains"/>
    <property type="match status" value="1"/>
</dbReference>
<dbReference type="InterPro" id="IPR013149">
    <property type="entry name" value="ADH-like_C"/>
</dbReference>
<dbReference type="InterPro" id="IPR014189">
    <property type="entry name" value="Quinone_OxRdtase_PIG3"/>
</dbReference>
<keyword evidence="2" id="KW-0560">Oxidoreductase</keyword>
<dbReference type="PANTHER" id="PTHR48106:SF8">
    <property type="entry name" value="OS02G0805600 PROTEIN"/>
    <property type="match status" value="1"/>
</dbReference>
<dbReference type="CDD" id="cd05276">
    <property type="entry name" value="p53_inducible_oxidoreductase"/>
    <property type="match status" value="1"/>
</dbReference>
<protein>
    <submittedName>
        <fullName evidence="4">NAD(P)H-quinone oxidoreductase</fullName>
    </submittedName>
</protein>
<dbReference type="EMBL" id="CP100390">
    <property type="protein sequence ID" value="UZE94680.1"/>
    <property type="molecule type" value="Genomic_DNA"/>
</dbReference>
<accession>A0ABY6MY03</accession>
<dbReference type="SMART" id="SM00829">
    <property type="entry name" value="PKS_ER"/>
    <property type="match status" value="1"/>
</dbReference>
<sequence length="328" mass="34738">MKFIDILEFGAPDVLTLNTTTPPTPRRNEVLVKVIAAGVNRPDVIQRQGLYPAPPGASPILGLEIAGEIIALGDDVNDLNIGDKVCALANGGGYAEQVCVPASQCLPIPKGLSMIEAAALPETFFTVWSNVFDRAQLKSGDSFLVHGGSSGIGTTAIQMAKALGAKVFTTAGSKEKCDTCLELGADIAINYHEADFVDVITEATEGKGVDVILDMVGGDYIPKNLKTAAMDGRIVNIAFLQGPVVKANFLPIMLKRLTVTGSTLRPQTEEAKASIALNLKNTIWPLIEAGKIKPVIAKVFPLTEAADAHRLMETNQHIGKIVLTVGEE</sequence>
<proteinExistence type="predicted"/>
<name>A0ABY6MY03_9ALTE</name>
<dbReference type="RefSeq" id="WP_265046173.1">
    <property type="nucleotide sequence ID" value="NZ_CP100390.1"/>
</dbReference>
<dbReference type="Pfam" id="PF08240">
    <property type="entry name" value="ADH_N"/>
    <property type="match status" value="1"/>
</dbReference>
<dbReference type="InterPro" id="IPR020843">
    <property type="entry name" value="ER"/>
</dbReference>
<evidence type="ECO:0000256" key="1">
    <source>
        <dbReference type="ARBA" id="ARBA00022857"/>
    </source>
</evidence>
<dbReference type="Gene3D" id="3.40.50.720">
    <property type="entry name" value="NAD(P)-binding Rossmann-like Domain"/>
    <property type="match status" value="1"/>
</dbReference>
<dbReference type="InterPro" id="IPR011032">
    <property type="entry name" value="GroES-like_sf"/>
</dbReference>
<organism evidence="4 5">
    <name type="scientific">Alkalimarinus alittae</name>
    <dbReference type="NCBI Taxonomy" id="2961619"/>
    <lineage>
        <taxon>Bacteria</taxon>
        <taxon>Pseudomonadati</taxon>
        <taxon>Pseudomonadota</taxon>
        <taxon>Gammaproteobacteria</taxon>
        <taxon>Alteromonadales</taxon>
        <taxon>Alteromonadaceae</taxon>
        <taxon>Alkalimarinus</taxon>
    </lineage>
</organism>
<keyword evidence="5" id="KW-1185">Reference proteome</keyword>
<reference evidence="4" key="1">
    <citation type="submission" date="2022-06" db="EMBL/GenBank/DDBJ databases">
        <title>Alkalimarinus sp. nov., isolated from gut of a Alitta virens.</title>
        <authorList>
            <person name="Yang A.I."/>
            <person name="Shin N.-R."/>
        </authorList>
    </citation>
    <scope>NUCLEOTIDE SEQUENCE</scope>
    <source>
        <strain evidence="4">A2M4</strain>
    </source>
</reference>